<sequence length="100" mass="12150">MMRNEIAITSEIFHKSLQFYEHLFFRKRCELSSFCFLKKWCFWEKSKPPCSYKHRLTLRKNSGRIDCMFQAMLFAGCSIKESHLVIDTRFFQFPALFKYV</sequence>
<protein>
    <submittedName>
        <fullName evidence="1">Uncharacterized protein</fullName>
    </submittedName>
</protein>
<evidence type="ECO:0000313" key="1">
    <source>
        <dbReference type="EMBL" id="SET60726.1"/>
    </source>
</evidence>
<name>A0A1I0FRA2_9FIRM</name>
<reference evidence="1 2" key="1">
    <citation type="submission" date="2016-10" db="EMBL/GenBank/DDBJ databases">
        <authorList>
            <person name="de Groot N.N."/>
        </authorList>
    </citation>
    <scope>NUCLEOTIDE SEQUENCE [LARGE SCALE GENOMIC DNA]</scope>
    <source>
        <strain evidence="1 2">KH1P1</strain>
    </source>
</reference>
<organism evidence="1 2">
    <name type="scientific">[Clostridium] aminophilum</name>
    <dbReference type="NCBI Taxonomy" id="1526"/>
    <lineage>
        <taxon>Bacteria</taxon>
        <taxon>Bacillati</taxon>
        <taxon>Bacillota</taxon>
        <taxon>Clostridia</taxon>
        <taxon>Lachnospirales</taxon>
        <taxon>Lachnospiraceae</taxon>
    </lineage>
</organism>
<evidence type="ECO:0000313" key="2">
    <source>
        <dbReference type="Proteomes" id="UP000199820"/>
    </source>
</evidence>
<keyword evidence="2" id="KW-1185">Reference proteome</keyword>
<dbReference type="AlphaFoldDB" id="A0A1I0FRA2"/>
<proteinExistence type="predicted"/>
<dbReference type="EMBL" id="FOIL01000027">
    <property type="protein sequence ID" value="SET60726.1"/>
    <property type="molecule type" value="Genomic_DNA"/>
</dbReference>
<dbReference type="Proteomes" id="UP000199820">
    <property type="component" value="Unassembled WGS sequence"/>
</dbReference>
<gene>
    <name evidence="1" type="ORF">SAMN04487771_102742</name>
</gene>
<accession>A0A1I0FRA2</accession>